<dbReference type="PANTHER" id="PTHR45754:SF3">
    <property type="entry name" value="METHYLENETETRAHYDROFOLATE REDUCTASE (NADPH)"/>
    <property type="match status" value="1"/>
</dbReference>
<dbReference type="EMBL" id="JAUOZS010000001">
    <property type="protein sequence ID" value="MDT8902563.1"/>
    <property type="molecule type" value="Genomic_DNA"/>
</dbReference>
<dbReference type="PANTHER" id="PTHR45754">
    <property type="entry name" value="METHYLENETETRAHYDROFOLATE REDUCTASE"/>
    <property type="match status" value="1"/>
</dbReference>
<dbReference type="InterPro" id="IPR029041">
    <property type="entry name" value="FAD-linked_oxidoreductase-like"/>
</dbReference>
<evidence type="ECO:0000256" key="8">
    <source>
        <dbReference type="RuleBase" id="RU003862"/>
    </source>
</evidence>
<evidence type="ECO:0000256" key="5">
    <source>
        <dbReference type="ARBA" id="ARBA00022827"/>
    </source>
</evidence>
<dbReference type="SUPFAM" id="SSF51730">
    <property type="entry name" value="FAD-linked oxidoreductase"/>
    <property type="match status" value="1"/>
</dbReference>
<organism evidence="9 10">
    <name type="scientific">Anaeroselena agilis</name>
    <dbReference type="NCBI Taxonomy" id="3063788"/>
    <lineage>
        <taxon>Bacteria</taxon>
        <taxon>Bacillati</taxon>
        <taxon>Bacillota</taxon>
        <taxon>Negativicutes</taxon>
        <taxon>Acetonemataceae</taxon>
        <taxon>Anaeroselena</taxon>
    </lineage>
</organism>
<accession>A0ABU3P0I0</accession>
<evidence type="ECO:0000256" key="7">
    <source>
        <dbReference type="ARBA" id="ARBA00048628"/>
    </source>
</evidence>
<comment type="cofactor">
    <cofactor evidence="1 8">
        <name>FAD</name>
        <dbReference type="ChEBI" id="CHEBI:57692"/>
    </cofactor>
</comment>
<proteinExistence type="inferred from homology"/>
<dbReference type="Pfam" id="PF02219">
    <property type="entry name" value="MTHFR"/>
    <property type="match status" value="1"/>
</dbReference>
<comment type="similarity">
    <text evidence="3 8">Belongs to the methylenetetrahydrofolate reductase family.</text>
</comment>
<name>A0ABU3P0I0_9FIRM</name>
<keyword evidence="10" id="KW-1185">Reference proteome</keyword>
<evidence type="ECO:0000313" key="10">
    <source>
        <dbReference type="Proteomes" id="UP001254848"/>
    </source>
</evidence>
<dbReference type="CDD" id="cd00537">
    <property type="entry name" value="MTHFR"/>
    <property type="match status" value="1"/>
</dbReference>
<evidence type="ECO:0000256" key="2">
    <source>
        <dbReference type="ARBA" id="ARBA00004777"/>
    </source>
</evidence>
<comment type="pathway">
    <text evidence="2 8">One-carbon metabolism; tetrahydrofolate interconversion.</text>
</comment>
<evidence type="ECO:0000256" key="1">
    <source>
        <dbReference type="ARBA" id="ARBA00001974"/>
    </source>
</evidence>
<comment type="catalytic activity">
    <reaction evidence="7">
        <text>(6S)-5-methyl-5,6,7,8-tetrahydrofolate + NAD(+) = (6R)-5,10-methylene-5,6,7,8-tetrahydrofolate + NADH + H(+)</text>
        <dbReference type="Rhea" id="RHEA:19821"/>
        <dbReference type="ChEBI" id="CHEBI:15378"/>
        <dbReference type="ChEBI" id="CHEBI:15636"/>
        <dbReference type="ChEBI" id="CHEBI:18608"/>
        <dbReference type="ChEBI" id="CHEBI:57540"/>
        <dbReference type="ChEBI" id="CHEBI:57945"/>
        <dbReference type="EC" id="1.5.1.54"/>
    </reaction>
    <physiologicalReaction direction="right-to-left" evidence="7">
        <dbReference type="Rhea" id="RHEA:19823"/>
    </physiologicalReaction>
</comment>
<dbReference type="Gene3D" id="3.20.20.220">
    <property type="match status" value="1"/>
</dbReference>
<gene>
    <name evidence="9" type="ORF">Q4T40_15040</name>
</gene>
<keyword evidence="4 8" id="KW-0285">Flavoprotein</keyword>
<dbReference type="Proteomes" id="UP001254848">
    <property type="component" value="Unassembled WGS sequence"/>
</dbReference>
<protein>
    <recommendedName>
        <fullName evidence="8">Methylenetetrahydrofolate reductase</fullName>
    </recommendedName>
</protein>
<comment type="caution">
    <text evidence="9">The sequence shown here is derived from an EMBL/GenBank/DDBJ whole genome shotgun (WGS) entry which is preliminary data.</text>
</comment>
<evidence type="ECO:0000256" key="6">
    <source>
        <dbReference type="ARBA" id="ARBA00023002"/>
    </source>
</evidence>
<evidence type="ECO:0000256" key="4">
    <source>
        <dbReference type="ARBA" id="ARBA00022630"/>
    </source>
</evidence>
<dbReference type="InterPro" id="IPR003171">
    <property type="entry name" value="Mehydrof_redctse-like"/>
</dbReference>
<keyword evidence="6 8" id="KW-0560">Oxidoreductase</keyword>
<evidence type="ECO:0000256" key="3">
    <source>
        <dbReference type="ARBA" id="ARBA00006743"/>
    </source>
</evidence>
<evidence type="ECO:0000313" key="9">
    <source>
        <dbReference type="EMBL" id="MDT8902563.1"/>
    </source>
</evidence>
<sequence>MSEPAKQDGEFTTESKLERLFARGEFVVTSEIGPQKGASAESVIHHTEQSKAYCDGFNITDNQSAVVRLSSIAAAVHIMRHGGNPVIQMTCRDRNRIAIQSDLLGAYSLGVRDVLCLSGDHQSFGNHPTARNVFDIDSIQLIALVKMMRDERRLLCGDELKTEPRFYIGAVESPTGDPVELRVMRLAKKVRAGAQFIQTQAVFDVEKFAAWMDLVRNSGLDQRVNIMAGVIPVKSVRALRYMKDNVAGISVPDELVDRMANAENPQEEGKTIAVELIAQLRRIAGVKGIHIMPVGWEDVLPEIVTRAGLQLRPVAD</sequence>
<dbReference type="RefSeq" id="WP_413781044.1">
    <property type="nucleotide sequence ID" value="NZ_JAUOZS010000001.1"/>
</dbReference>
<reference evidence="9 10" key="1">
    <citation type="submission" date="2023-07" db="EMBL/GenBank/DDBJ databases">
        <title>The novel representative of Negativicutes class, Anaeroselena agilis gen. nov. sp. nov.</title>
        <authorList>
            <person name="Prokofeva M.I."/>
            <person name="Elcheninov A.G."/>
            <person name="Klyukina A."/>
            <person name="Kublanov I.V."/>
            <person name="Frolov E.N."/>
            <person name="Podosokorskaya O.A."/>
        </authorList>
    </citation>
    <scope>NUCLEOTIDE SEQUENCE [LARGE SCALE GENOMIC DNA]</scope>
    <source>
        <strain evidence="9 10">4137-cl</strain>
    </source>
</reference>
<dbReference type="GO" id="GO:0004489">
    <property type="term" value="F:methylenetetrahydrofolate reductase [NAD(P)H] activity"/>
    <property type="evidence" value="ECO:0007669"/>
    <property type="project" value="UniProtKB-EC"/>
</dbReference>
<keyword evidence="5 8" id="KW-0274">FAD</keyword>